<comment type="caution">
    <text evidence="1">The sequence shown here is derived from an EMBL/GenBank/DDBJ whole genome shotgun (WGS) entry which is preliminary data.</text>
</comment>
<reference evidence="2" key="2">
    <citation type="journal article" date="2018" name="Mol. Plant Microbe Interact.">
        <title>Genome sequence resources for the wheat stripe rust pathogen (Puccinia striiformis f. sp. tritici) and the barley stripe rust pathogen (Puccinia striiformis f. sp. hordei).</title>
        <authorList>
            <person name="Xia C."/>
            <person name="Wang M."/>
            <person name="Yin C."/>
            <person name="Cornejo O.E."/>
            <person name="Hulbert S.H."/>
            <person name="Chen X."/>
        </authorList>
    </citation>
    <scope>NUCLEOTIDE SEQUENCE [LARGE SCALE GENOMIC DNA]</scope>
    <source>
        <strain evidence="2">93-210</strain>
    </source>
</reference>
<reference evidence="2" key="1">
    <citation type="journal article" date="2018" name="BMC Genomics">
        <title>Genomic insights into host adaptation between the wheat stripe rust pathogen (Puccinia striiformis f. sp. tritici) and the barley stripe rust pathogen (Puccinia striiformis f. sp. hordei).</title>
        <authorList>
            <person name="Xia C."/>
            <person name="Wang M."/>
            <person name="Yin C."/>
            <person name="Cornejo O.E."/>
            <person name="Hulbert S.H."/>
            <person name="Chen X."/>
        </authorList>
    </citation>
    <scope>NUCLEOTIDE SEQUENCE [LARGE SCALE GENOMIC DNA]</scope>
    <source>
        <strain evidence="2">93-210</strain>
    </source>
</reference>
<name>A0ACC0E8Q5_9BASI</name>
<sequence>MNTFSCYLVFALLVFRAIAPFLPEEELPLLHNDISRGIAEQLGPASERVQSGPLEGGPTPASGRLAYCRDSTRLSERTHDATSVHTGQGTNVQSTLDGQRSQWRDHKAEPVENSRPTVQPNRLVRSLQPISGCIRDLSRNWRIARRMRQIEIEGGLGDTMEFRFDILTVTRILLGVRCALLTSRTGFQQKGQHNLRPGDTIPNTKTLGYMPRPLGYGSEISAANALKKVSLDPAIGMLKAATPTTLSESGPVDVNGIIKEQRVNTNRKKTKDVNNKDHIPSHKSTQHDVGSSTDISEVLLGDPLHTTCVVCHEEFSQPEKNSKNAWLFEKITKMDNCNHYFHLPCIEGWIIEEHKISCPTCRKQVFSPPQYQKHRS</sequence>
<protein>
    <submittedName>
        <fullName evidence="1">Uncharacterized protein</fullName>
    </submittedName>
</protein>
<dbReference type="EMBL" id="CM045873">
    <property type="protein sequence ID" value="KAI7947868.1"/>
    <property type="molecule type" value="Genomic_DNA"/>
</dbReference>
<accession>A0ACC0E8Q5</accession>
<organism evidence="1 2">
    <name type="scientific">Puccinia striiformis f. sp. tritici</name>
    <dbReference type="NCBI Taxonomy" id="168172"/>
    <lineage>
        <taxon>Eukaryota</taxon>
        <taxon>Fungi</taxon>
        <taxon>Dikarya</taxon>
        <taxon>Basidiomycota</taxon>
        <taxon>Pucciniomycotina</taxon>
        <taxon>Pucciniomycetes</taxon>
        <taxon>Pucciniales</taxon>
        <taxon>Pucciniaceae</taxon>
        <taxon>Puccinia</taxon>
    </lineage>
</organism>
<gene>
    <name evidence="1" type="ORF">MJO28_009776</name>
</gene>
<evidence type="ECO:0000313" key="1">
    <source>
        <dbReference type="EMBL" id="KAI7947868.1"/>
    </source>
</evidence>
<reference evidence="1 2" key="3">
    <citation type="journal article" date="2022" name="Microbiol. Spectr.">
        <title>Folding features and dynamics of 3D genome architecture in plant fungal pathogens.</title>
        <authorList>
            <person name="Xia C."/>
        </authorList>
    </citation>
    <scope>NUCLEOTIDE SEQUENCE [LARGE SCALE GENOMIC DNA]</scope>
    <source>
        <strain evidence="1 2">93-210</strain>
    </source>
</reference>
<dbReference type="Proteomes" id="UP001060170">
    <property type="component" value="Chromosome 9"/>
</dbReference>
<proteinExistence type="predicted"/>
<evidence type="ECO:0000313" key="2">
    <source>
        <dbReference type="Proteomes" id="UP001060170"/>
    </source>
</evidence>
<keyword evidence="2" id="KW-1185">Reference proteome</keyword>